<reference evidence="3" key="1">
    <citation type="submission" date="2014-03" db="EMBL/GenBank/DDBJ databases">
        <authorList>
            <person name="Aksoy S."/>
            <person name="Warren W."/>
            <person name="Wilson R.K."/>
        </authorList>
    </citation>
    <scope>NUCLEOTIDE SEQUENCE [LARGE SCALE GENOMIC DNA]</scope>
    <source>
        <strain evidence="3">IAEA</strain>
    </source>
</reference>
<organism evidence="2 3">
    <name type="scientific">Glossina pallidipes</name>
    <name type="common">Tsetse fly</name>
    <dbReference type="NCBI Taxonomy" id="7398"/>
    <lineage>
        <taxon>Eukaryota</taxon>
        <taxon>Metazoa</taxon>
        <taxon>Ecdysozoa</taxon>
        <taxon>Arthropoda</taxon>
        <taxon>Hexapoda</taxon>
        <taxon>Insecta</taxon>
        <taxon>Pterygota</taxon>
        <taxon>Neoptera</taxon>
        <taxon>Endopterygota</taxon>
        <taxon>Diptera</taxon>
        <taxon>Brachycera</taxon>
        <taxon>Muscomorpha</taxon>
        <taxon>Hippoboscoidea</taxon>
        <taxon>Glossinidae</taxon>
        <taxon>Glossina</taxon>
    </lineage>
</organism>
<keyword evidence="1" id="KW-1133">Transmembrane helix</keyword>
<evidence type="ECO:0000256" key="1">
    <source>
        <dbReference type="SAM" id="Phobius"/>
    </source>
</evidence>
<dbReference type="AlphaFoldDB" id="A0A1A9ZVU4"/>
<accession>A0A1A9ZVU4</accession>
<reference evidence="2" key="2">
    <citation type="submission" date="2020-05" db="UniProtKB">
        <authorList>
            <consortium name="EnsemblMetazoa"/>
        </authorList>
    </citation>
    <scope>IDENTIFICATION</scope>
    <source>
        <strain evidence="2">IAEA</strain>
    </source>
</reference>
<keyword evidence="1" id="KW-0812">Transmembrane</keyword>
<evidence type="ECO:0000313" key="3">
    <source>
        <dbReference type="Proteomes" id="UP000092445"/>
    </source>
</evidence>
<proteinExistence type="predicted"/>
<protein>
    <submittedName>
        <fullName evidence="2">Uncharacterized protein</fullName>
    </submittedName>
</protein>
<name>A0A1A9ZVU4_GLOPL</name>
<dbReference type="VEuPathDB" id="VectorBase:GPAI026584"/>
<dbReference type="Proteomes" id="UP000092445">
    <property type="component" value="Unassembled WGS sequence"/>
</dbReference>
<keyword evidence="1" id="KW-0472">Membrane</keyword>
<feature type="transmembrane region" description="Helical" evidence="1">
    <location>
        <begin position="6"/>
        <end position="31"/>
    </location>
</feature>
<dbReference type="EnsemblMetazoa" id="GPAI026584-RA">
    <property type="protein sequence ID" value="GPAI026584-PA"/>
    <property type="gene ID" value="GPAI026584"/>
</dbReference>
<evidence type="ECO:0000313" key="2">
    <source>
        <dbReference type="EnsemblMetazoa" id="GPAI026584-PA"/>
    </source>
</evidence>
<sequence length="109" mass="12117">MLKVLSGVTVVITGSVAVGVIAIALLLPAVLRETFVFKSFELLREWPRDTASRILKAGSSRDIELLWANSFVRNSALRSLELLRECICIFLRLRNFDDSPTSILATLVL</sequence>
<keyword evidence="3" id="KW-1185">Reference proteome</keyword>